<dbReference type="PROSITE" id="PS50181">
    <property type="entry name" value="FBOX"/>
    <property type="match status" value="1"/>
</dbReference>
<organism evidence="2 3">
    <name type="scientific">Thelephora terrestris</name>
    <dbReference type="NCBI Taxonomy" id="56493"/>
    <lineage>
        <taxon>Eukaryota</taxon>
        <taxon>Fungi</taxon>
        <taxon>Dikarya</taxon>
        <taxon>Basidiomycota</taxon>
        <taxon>Agaricomycotina</taxon>
        <taxon>Agaricomycetes</taxon>
        <taxon>Thelephorales</taxon>
        <taxon>Thelephoraceae</taxon>
        <taxon>Thelephora</taxon>
    </lineage>
</organism>
<gene>
    <name evidence="2" type="ORF">BJ322DRAFT_504148</name>
</gene>
<dbReference type="Gene3D" id="1.20.1280.50">
    <property type="match status" value="1"/>
</dbReference>
<dbReference type="AlphaFoldDB" id="A0A9P6L1M3"/>
<evidence type="ECO:0000259" key="1">
    <source>
        <dbReference type="PROSITE" id="PS50181"/>
    </source>
</evidence>
<sequence length="290" mass="31577">MSVVIENGTMNASELVSSQASSSLIPPSDWDLLTIPPEITLRILAYLDIPDLACLSCACPQLAVLTSDPILHRNRLRLTAPSRIAHSLFGTSPGGILLRPSVGELFQRGIMRGLGIERQWRIGGYIYSPRMVLVLENTLRIHRLRAKNLVSAVLRGRLQPSGPSALVASYSTTIRTDIHGVTEGLKKTKPGVVSRTLLPTIRSLGWCFKRDQVSRVVRGASGIGALFVKRGSADGETDSPHRSVATWIEKQGPKLVPDSSPGLEVERTRLALCPDVGKIIRFYEGLSVDD</sequence>
<proteinExistence type="predicted"/>
<dbReference type="InterPro" id="IPR001810">
    <property type="entry name" value="F-box_dom"/>
</dbReference>
<dbReference type="Proteomes" id="UP000736335">
    <property type="component" value="Unassembled WGS sequence"/>
</dbReference>
<dbReference type="InterPro" id="IPR036047">
    <property type="entry name" value="F-box-like_dom_sf"/>
</dbReference>
<dbReference type="EMBL" id="WIUZ02000024">
    <property type="protein sequence ID" value="KAF9778220.1"/>
    <property type="molecule type" value="Genomic_DNA"/>
</dbReference>
<name>A0A9P6L1M3_9AGAM</name>
<evidence type="ECO:0000313" key="3">
    <source>
        <dbReference type="Proteomes" id="UP000736335"/>
    </source>
</evidence>
<accession>A0A9P6L1M3</accession>
<reference evidence="2" key="2">
    <citation type="submission" date="2020-11" db="EMBL/GenBank/DDBJ databases">
        <authorList>
            <consortium name="DOE Joint Genome Institute"/>
            <person name="Kuo A."/>
            <person name="Miyauchi S."/>
            <person name="Kiss E."/>
            <person name="Drula E."/>
            <person name="Kohler A."/>
            <person name="Sanchez-Garcia M."/>
            <person name="Andreopoulos B."/>
            <person name="Barry K.W."/>
            <person name="Bonito G."/>
            <person name="Buee M."/>
            <person name="Carver A."/>
            <person name="Chen C."/>
            <person name="Cichocki N."/>
            <person name="Clum A."/>
            <person name="Culley D."/>
            <person name="Crous P.W."/>
            <person name="Fauchery L."/>
            <person name="Girlanda M."/>
            <person name="Hayes R."/>
            <person name="Keri Z."/>
            <person name="Labutti K."/>
            <person name="Lipzen A."/>
            <person name="Lombard V."/>
            <person name="Magnuson J."/>
            <person name="Maillard F."/>
            <person name="Morin E."/>
            <person name="Murat C."/>
            <person name="Nolan M."/>
            <person name="Ohm R."/>
            <person name="Pangilinan J."/>
            <person name="Pereira M."/>
            <person name="Perotto S."/>
            <person name="Peter M."/>
            <person name="Riley R."/>
            <person name="Sitrit Y."/>
            <person name="Stielow B."/>
            <person name="Szollosi G."/>
            <person name="Zifcakova L."/>
            <person name="Stursova M."/>
            <person name="Spatafora J.W."/>
            <person name="Tedersoo L."/>
            <person name="Vaario L.-M."/>
            <person name="Yamada A."/>
            <person name="Yan M."/>
            <person name="Wang P."/>
            <person name="Xu J."/>
            <person name="Bruns T."/>
            <person name="Baldrian P."/>
            <person name="Vilgalys R."/>
            <person name="Henrissat B."/>
            <person name="Grigoriev I.V."/>
            <person name="Hibbett D."/>
            <person name="Nagy L.G."/>
            <person name="Martin F.M."/>
        </authorList>
    </citation>
    <scope>NUCLEOTIDE SEQUENCE</scope>
    <source>
        <strain evidence="2">UH-Tt-Lm1</strain>
    </source>
</reference>
<evidence type="ECO:0000313" key="2">
    <source>
        <dbReference type="EMBL" id="KAF9778220.1"/>
    </source>
</evidence>
<feature type="domain" description="F-box" evidence="1">
    <location>
        <begin position="29"/>
        <end position="74"/>
    </location>
</feature>
<protein>
    <recommendedName>
        <fullName evidence="1">F-box domain-containing protein</fullName>
    </recommendedName>
</protein>
<dbReference type="SUPFAM" id="SSF81383">
    <property type="entry name" value="F-box domain"/>
    <property type="match status" value="1"/>
</dbReference>
<dbReference type="Pfam" id="PF12937">
    <property type="entry name" value="F-box-like"/>
    <property type="match status" value="1"/>
</dbReference>
<reference evidence="2" key="1">
    <citation type="journal article" date="2020" name="Nat. Commun.">
        <title>Large-scale genome sequencing of mycorrhizal fungi provides insights into the early evolution of symbiotic traits.</title>
        <authorList>
            <person name="Miyauchi S."/>
            <person name="Kiss E."/>
            <person name="Kuo A."/>
            <person name="Drula E."/>
            <person name="Kohler A."/>
            <person name="Sanchez-Garcia M."/>
            <person name="Morin E."/>
            <person name="Andreopoulos B."/>
            <person name="Barry K.W."/>
            <person name="Bonito G."/>
            <person name="Buee M."/>
            <person name="Carver A."/>
            <person name="Chen C."/>
            <person name="Cichocki N."/>
            <person name="Clum A."/>
            <person name="Culley D."/>
            <person name="Crous P.W."/>
            <person name="Fauchery L."/>
            <person name="Girlanda M."/>
            <person name="Hayes R.D."/>
            <person name="Keri Z."/>
            <person name="LaButti K."/>
            <person name="Lipzen A."/>
            <person name="Lombard V."/>
            <person name="Magnuson J."/>
            <person name="Maillard F."/>
            <person name="Murat C."/>
            <person name="Nolan M."/>
            <person name="Ohm R.A."/>
            <person name="Pangilinan J."/>
            <person name="Pereira M.F."/>
            <person name="Perotto S."/>
            <person name="Peter M."/>
            <person name="Pfister S."/>
            <person name="Riley R."/>
            <person name="Sitrit Y."/>
            <person name="Stielow J.B."/>
            <person name="Szollosi G."/>
            <person name="Zifcakova L."/>
            <person name="Stursova M."/>
            <person name="Spatafora J.W."/>
            <person name="Tedersoo L."/>
            <person name="Vaario L.M."/>
            <person name="Yamada A."/>
            <person name="Yan M."/>
            <person name="Wang P."/>
            <person name="Xu J."/>
            <person name="Bruns T."/>
            <person name="Baldrian P."/>
            <person name="Vilgalys R."/>
            <person name="Dunand C."/>
            <person name="Henrissat B."/>
            <person name="Grigoriev I.V."/>
            <person name="Hibbett D."/>
            <person name="Nagy L.G."/>
            <person name="Martin F.M."/>
        </authorList>
    </citation>
    <scope>NUCLEOTIDE SEQUENCE</scope>
    <source>
        <strain evidence="2">UH-Tt-Lm1</strain>
    </source>
</reference>
<keyword evidence="3" id="KW-1185">Reference proteome</keyword>
<comment type="caution">
    <text evidence="2">The sequence shown here is derived from an EMBL/GenBank/DDBJ whole genome shotgun (WGS) entry which is preliminary data.</text>
</comment>
<dbReference type="OrthoDB" id="3219396at2759"/>